<organism evidence="1 2">
    <name type="scientific">Physcomitrium patens</name>
    <name type="common">Spreading-leaved earth moss</name>
    <name type="synonym">Physcomitrella patens</name>
    <dbReference type="NCBI Taxonomy" id="3218"/>
    <lineage>
        <taxon>Eukaryota</taxon>
        <taxon>Viridiplantae</taxon>
        <taxon>Streptophyta</taxon>
        <taxon>Embryophyta</taxon>
        <taxon>Bryophyta</taxon>
        <taxon>Bryophytina</taxon>
        <taxon>Bryopsida</taxon>
        <taxon>Funariidae</taxon>
        <taxon>Funariales</taxon>
        <taxon>Funariaceae</taxon>
        <taxon>Physcomitrium</taxon>
    </lineage>
</organism>
<dbReference type="Gramene" id="Pp3c4_29870V3.2">
    <property type="protein sequence ID" value="PAC:32921903.CDS.1"/>
    <property type="gene ID" value="Pp3c4_29870"/>
</dbReference>
<reference evidence="1" key="3">
    <citation type="submission" date="2020-12" db="UniProtKB">
        <authorList>
            <consortium name="EnsemblPlants"/>
        </authorList>
    </citation>
    <scope>IDENTIFICATION</scope>
</reference>
<sequence length="83" mass="8919">MAVDAAVSTVLWGGVVETTISGPFWNLASELLDFPNFLTPEPVKEENGAVGCTRKSTTVAITHCSAFQVIFHNVGMIPSRLKL</sequence>
<dbReference type="InParanoid" id="A0A7I3Z486"/>
<protein>
    <submittedName>
        <fullName evidence="1">Uncharacterized protein</fullName>
    </submittedName>
</protein>
<evidence type="ECO:0000313" key="2">
    <source>
        <dbReference type="Proteomes" id="UP000006727"/>
    </source>
</evidence>
<evidence type="ECO:0000313" key="1">
    <source>
        <dbReference type="EnsemblPlants" id="PAC:32921903.CDS.1"/>
    </source>
</evidence>
<name>A0A7I3Z486_PHYPA</name>
<dbReference type="AlphaFoldDB" id="A0A7I3Z486"/>
<dbReference type="EMBL" id="ABEU02000004">
    <property type="status" value="NOT_ANNOTATED_CDS"/>
    <property type="molecule type" value="Genomic_DNA"/>
</dbReference>
<accession>A0A7I3Z486</accession>
<keyword evidence="2" id="KW-1185">Reference proteome</keyword>
<reference evidence="1 2" key="2">
    <citation type="journal article" date="2018" name="Plant J.">
        <title>The Physcomitrella patens chromosome-scale assembly reveals moss genome structure and evolution.</title>
        <authorList>
            <person name="Lang D."/>
            <person name="Ullrich K.K."/>
            <person name="Murat F."/>
            <person name="Fuchs J."/>
            <person name="Jenkins J."/>
            <person name="Haas F.B."/>
            <person name="Piednoel M."/>
            <person name="Gundlach H."/>
            <person name="Van Bel M."/>
            <person name="Meyberg R."/>
            <person name="Vives C."/>
            <person name="Morata J."/>
            <person name="Symeonidi A."/>
            <person name="Hiss M."/>
            <person name="Muchero W."/>
            <person name="Kamisugi Y."/>
            <person name="Saleh O."/>
            <person name="Blanc G."/>
            <person name="Decker E.L."/>
            <person name="van Gessel N."/>
            <person name="Grimwood J."/>
            <person name="Hayes R.D."/>
            <person name="Graham S.W."/>
            <person name="Gunter L.E."/>
            <person name="McDaniel S.F."/>
            <person name="Hoernstein S.N.W."/>
            <person name="Larsson A."/>
            <person name="Li F.W."/>
            <person name="Perroud P.F."/>
            <person name="Phillips J."/>
            <person name="Ranjan P."/>
            <person name="Rokshar D.S."/>
            <person name="Rothfels C.J."/>
            <person name="Schneider L."/>
            <person name="Shu S."/>
            <person name="Stevenson D.W."/>
            <person name="Thummler F."/>
            <person name="Tillich M."/>
            <person name="Villarreal Aguilar J.C."/>
            <person name="Widiez T."/>
            <person name="Wong G.K."/>
            <person name="Wymore A."/>
            <person name="Zhang Y."/>
            <person name="Zimmer A.D."/>
            <person name="Quatrano R.S."/>
            <person name="Mayer K.F.X."/>
            <person name="Goodstein D."/>
            <person name="Casacuberta J.M."/>
            <person name="Vandepoele K."/>
            <person name="Reski R."/>
            <person name="Cuming A.C."/>
            <person name="Tuskan G.A."/>
            <person name="Maumus F."/>
            <person name="Salse J."/>
            <person name="Schmutz J."/>
            <person name="Rensing S.A."/>
        </authorList>
    </citation>
    <scope>NUCLEOTIDE SEQUENCE [LARGE SCALE GENOMIC DNA]</scope>
    <source>
        <strain evidence="1 2">cv. Gransden 2004</strain>
    </source>
</reference>
<reference evidence="1 2" key="1">
    <citation type="journal article" date="2008" name="Science">
        <title>The Physcomitrella genome reveals evolutionary insights into the conquest of land by plants.</title>
        <authorList>
            <person name="Rensing S."/>
            <person name="Lang D."/>
            <person name="Zimmer A."/>
            <person name="Terry A."/>
            <person name="Salamov A."/>
            <person name="Shapiro H."/>
            <person name="Nishiyama T."/>
            <person name="Perroud P.-F."/>
            <person name="Lindquist E."/>
            <person name="Kamisugi Y."/>
            <person name="Tanahashi T."/>
            <person name="Sakakibara K."/>
            <person name="Fujita T."/>
            <person name="Oishi K."/>
            <person name="Shin-I T."/>
            <person name="Kuroki Y."/>
            <person name="Toyoda A."/>
            <person name="Suzuki Y."/>
            <person name="Hashimoto A."/>
            <person name="Yamaguchi K."/>
            <person name="Sugano A."/>
            <person name="Kohara Y."/>
            <person name="Fujiyama A."/>
            <person name="Anterola A."/>
            <person name="Aoki S."/>
            <person name="Ashton N."/>
            <person name="Barbazuk W.B."/>
            <person name="Barker E."/>
            <person name="Bennetzen J."/>
            <person name="Bezanilla M."/>
            <person name="Blankenship R."/>
            <person name="Cho S.H."/>
            <person name="Dutcher S."/>
            <person name="Estelle M."/>
            <person name="Fawcett J.A."/>
            <person name="Gundlach H."/>
            <person name="Hanada K."/>
            <person name="Heyl A."/>
            <person name="Hicks K.A."/>
            <person name="Hugh J."/>
            <person name="Lohr M."/>
            <person name="Mayer K."/>
            <person name="Melkozernov A."/>
            <person name="Murata T."/>
            <person name="Nelson D."/>
            <person name="Pils B."/>
            <person name="Prigge M."/>
            <person name="Reiss B."/>
            <person name="Renner T."/>
            <person name="Rombauts S."/>
            <person name="Rushton P."/>
            <person name="Sanderfoot A."/>
            <person name="Schween G."/>
            <person name="Shiu S.-H."/>
            <person name="Stueber K."/>
            <person name="Theodoulou F.L."/>
            <person name="Tu H."/>
            <person name="Van de Peer Y."/>
            <person name="Verrier P.J."/>
            <person name="Waters E."/>
            <person name="Wood A."/>
            <person name="Yang L."/>
            <person name="Cove D."/>
            <person name="Cuming A."/>
            <person name="Hasebe M."/>
            <person name="Lucas S."/>
            <person name="Mishler D.B."/>
            <person name="Reski R."/>
            <person name="Grigoriev I."/>
            <person name="Quatrano R.S."/>
            <person name="Boore J.L."/>
        </authorList>
    </citation>
    <scope>NUCLEOTIDE SEQUENCE [LARGE SCALE GENOMIC DNA]</scope>
    <source>
        <strain evidence="1 2">cv. Gransden 2004</strain>
    </source>
</reference>
<dbReference type="Proteomes" id="UP000006727">
    <property type="component" value="Chromosome 4"/>
</dbReference>
<proteinExistence type="predicted"/>
<dbReference type="EnsemblPlants" id="Pp3c4_29870V3.2">
    <property type="protein sequence ID" value="PAC:32921903.CDS.1"/>
    <property type="gene ID" value="Pp3c4_29870"/>
</dbReference>